<comment type="similarity">
    <text evidence="3">Belongs to the OST3/OST6 family.</text>
</comment>
<gene>
    <name evidence="10" type="ORF">BDK51DRAFT_12119</name>
</gene>
<dbReference type="PANTHER" id="PTHR12692:SF0">
    <property type="entry name" value="GH11935P"/>
    <property type="match status" value="1"/>
</dbReference>
<evidence type="ECO:0000256" key="5">
    <source>
        <dbReference type="ARBA" id="ARBA00022729"/>
    </source>
</evidence>
<dbReference type="GO" id="GO:0008250">
    <property type="term" value="C:oligosaccharyltransferase complex"/>
    <property type="evidence" value="ECO:0007669"/>
    <property type="project" value="TreeGrafter"/>
</dbReference>
<dbReference type="Gene3D" id="3.40.30.10">
    <property type="entry name" value="Glutaredoxin"/>
    <property type="match status" value="1"/>
</dbReference>
<keyword evidence="8 9" id="KW-0472">Membrane</keyword>
<evidence type="ECO:0000256" key="4">
    <source>
        <dbReference type="ARBA" id="ARBA00022692"/>
    </source>
</evidence>
<evidence type="ECO:0000256" key="6">
    <source>
        <dbReference type="ARBA" id="ARBA00022824"/>
    </source>
</evidence>
<feature type="transmembrane region" description="Helical" evidence="9">
    <location>
        <begin position="226"/>
        <end position="245"/>
    </location>
</feature>
<proteinExistence type="inferred from homology"/>
<keyword evidence="5" id="KW-0732">Signal</keyword>
<protein>
    <recommendedName>
        <fullName evidence="12">Magnesium transporter protein 1</fullName>
    </recommendedName>
</protein>
<dbReference type="GO" id="GO:0018279">
    <property type="term" value="P:protein N-linked glycosylation via asparagine"/>
    <property type="evidence" value="ECO:0007669"/>
    <property type="project" value="TreeGrafter"/>
</dbReference>
<evidence type="ECO:0000256" key="3">
    <source>
        <dbReference type="ARBA" id="ARBA00009561"/>
    </source>
</evidence>
<dbReference type="EMBL" id="KZ998925">
    <property type="protein sequence ID" value="RKO85603.1"/>
    <property type="molecule type" value="Genomic_DNA"/>
</dbReference>
<comment type="subcellular location">
    <subcellularLocation>
        <location evidence="2">Endoplasmic reticulum membrane</location>
        <topology evidence="2">Multi-pass membrane protein</topology>
    </subcellularLocation>
</comment>
<evidence type="ECO:0000313" key="11">
    <source>
        <dbReference type="Proteomes" id="UP000269721"/>
    </source>
</evidence>
<keyword evidence="4 9" id="KW-0812">Transmembrane</keyword>
<keyword evidence="11" id="KW-1185">Reference proteome</keyword>
<reference evidence="11" key="1">
    <citation type="journal article" date="2018" name="Nat. Microbiol.">
        <title>Leveraging single-cell genomics to expand the fungal tree of life.</title>
        <authorList>
            <person name="Ahrendt S.R."/>
            <person name="Quandt C.A."/>
            <person name="Ciobanu D."/>
            <person name="Clum A."/>
            <person name="Salamov A."/>
            <person name="Andreopoulos B."/>
            <person name="Cheng J.F."/>
            <person name="Woyke T."/>
            <person name="Pelin A."/>
            <person name="Henrissat B."/>
            <person name="Reynolds N.K."/>
            <person name="Benny G.L."/>
            <person name="Smith M.E."/>
            <person name="James T.Y."/>
            <person name="Grigoriev I.V."/>
        </authorList>
    </citation>
    <scope>NUCLEOTIDE SEQUENCE [LARGE SCALE GENOMIC DNA]</scope>
</reference>
<evidence type="ECO:0008006" key="12">
    <source>
        <dbReference type="Google" id="ProtNLM"/>
    </source>
</evidence>
<dbReference type="Pfam" id="PF04756">
    <property type="entry name" value="OST3_OST6"/>
    <property type="match status" value="1"/>
</dbReference>
<keyword evidence="6" id="KW-0256">Endoplasmic reticulum</keyword>
<organism evidence="10 11">
    <name type="scientific">Blyttiomyces helicus</name>
    <dbReference type="NCBI Taxonomy" id="388810"/>
    <lineage>
        <taxon>Eukaryota</taxon>
        <taxon>Fungi</taxon>
        <taxon>Fungi incertae sedis</taxon>
        <taxon>Chytridiomycota</taxon>
        <taxon>Chytridiomycota incertae sedis</taxon>
        <taxon>Chytridiomycetes</taxon>
        <taxon>Chytridiomycetes incertae sedis</taxon>
        <taxon>Blyttiomyces</taxon>
    </lineage>
</organism>
<dbReference type="OrthoDB" id="67566at2759"/>
<accession>A0A4P9W326</accession>
<dbReference type="PANTHER" id="PTHR12692">
    <property type="entry name" value="DOLICHYL-DIPHOSPHOOLIGOSACCHARIDE--PROTEIN GLYCOSYLTRANSFERASE-RELATED"/>
    <property type="match status" value="1"/>
</dbReference>
<feature type="transmembrane region" description="Helical" evidence="9">
    <location>
        <begin position="145"/>
        <end position="163"/>
    </location>
</feature>
<keyword evidence="7 9" id="KW-1133">Transmembrane helix</keyword>
<name>A0A4P9W326_9FUNG</name>
<comment type="function">
    <text evidence="1">Subunit of the oligosaccharyl transferase (OST) complex that catalyzes the initial transfer of a defined glycan (Glc(3)Man(9)GlcNAc(2) in eukaryotes) from the lipid carrier dolichol-pyrophosphate to an asparagine residue within an Asn-X-Ser/Thr consensus motif in nascent polypeptide chains, the first step in protein N-glycosylation. N-glycosylation occurs cotranslationally and the complex associates with the Sec61 complex at the channel-forming translocon complex that mediates protein translocation across the endoplasmic reticulum (ER). All subunits are required for a maximal enzyme activity.</text>
</comment>
<sequence>LKLDTQEFTLFTQKPRNYSIVTILTALSPQHGCAPCRDFAGELELVAQAWARANVPHRLYISTLDYMDGREVFAKLQLTTVPYILYFPPTSGPHAPSVDASKTVPDYEQYDVNRRGLKAEQFATYLGNHVGHEIHVRRPIDWSKYGMTSLVVLAVLAIIKLFWRALLVTFQSRKLWETLVLGLSVLMCSGHMWNTIRNPPYNGMRDGRPELIAPGFQQQYILESQIAGLLYAGCAVVFIALVVKVPKISDPVAQRTATYICIGCFVMLYSALLRLFRFKNGAYPFKLV</sequence>
<feature type="transmembrane region" description="Helical" evidence="9">
    <location>
        <begin position="175"/>
        <end position="196"/>
    </location>
</feature>
<dbReference type="InterPro" id="IPR021149">
    <property type="entry name" value="OligosaccharylTrfase_OST3/OST6"/>
</dbReference>
<feature type="transmembrane region" description="Helical" evidence="9">
    <location>
        <begin position="257"/>
        <end position="276"/>
    </location>
</feature>
<dbReference type="Proteomes" id="UP000269721">
    <property type="component" value="Unassembled WGS sequence"/>
</dbReference>
<evidence type="ECO:0000256" key="1">
    <source>
        <dbReference type="ARBA" id="ARBA00002791"/>
    </source>
</evidence>
<feature type="non-terminal residue" evidence="10">
    <location>
        <position position="1"/>
    </location>
</feature>
<evidence type="ECO:0000256" key="7">
    <source>
        <dbReference type="ARBA" id="ARBA00022989"/>
    </source>
</evidence>
<feature type="non-terminal residue" evidence="10">
    <location>
        <position position="288"/>
    </location>
</feature>
<dbReference type="AlphaFoldDB" id="A0A4P9W326"/>
<evidence type="ECO:0000313" key="10">
    <source>
        <dbReference type="EMBL" id="RKO85603.1"/>
    </source>
</evidence>
<evidence type="ECO:0000256" key="2">
    <source>
        <dbReference type="ARBA" id="ARBA00004477"/>
    </source>
</evidence>
<evidence type="ECO:0000256" key="9">
    <source>
        <dbReference type="SAM" id="Phobius"/>
    </source>
</evidence>
<evidence type="ECO:0000256" key="8">
    <source>
        <dbReference type="ARBA" id="ARBA00023136"/>
    </source>
</evidence>